<accession>A0A927R9M0</accession>
<evidence type="ECO:0000313" key="3">
    <source>
        <dbReference type="Proteomes" id="UP000638648"/>
    </source>
</evidence>
<reference evidence="2" key="1">
    <citation type="submission" date="2020-10" db="EMBL/GenBank/DDBJ databases">
        <title>Sequencing the genomes of 1000 actinobacteria strains.</title>
        <authorList>
            <person name="Klenk H.-P."/>
        </authorList>
    </citation>
    <scope>NUCLEOTIDE SEQUENCE</scope>
    <source>
        <strain evidence="2">DSM 45354</strain>
    </source>
</reference>
<comment type="caution">
    <text evidence="2">The sequence shown here is derived from an EMBL/GenBank/DDBJ whole genome shotgun (WGS) entry which is preliminary data.</text>
</comment>
<evidence type="ECO:0000313" key="2">
    <source>
        <dbReference type="EMBL" id="MBE1607982.1"/>
    </source>
</evidence>
<sequence length="72" mass="8129">MTSRRGRERTPTHPSGHFWSRWPDQATPPPSVLGRANPDGPTQDWDRKLNSVERCLLAHTPPVVVYDHFAAA</sequence>
<protein>
    <submittedName>
        <fullName evidence="2">Uncharacterized protein</fullName>
    </submittedName>
</protein>
<name>A0A927R9M0_9ACTN</name>
<dbReference type="EMBL" id="JADBEM010000001">
    <property type="protein sequence ID" value="MBE1607982.1"/>
    <property type="molecule type" value="Genomic_DNA"/>
</dbReference>
<gene>
    <name evidence="2" type="ORF">HEB94_004830</name>
</gene>
<feature type="region of interest" description="Disordered" evidence="1">
    <location>
        <begin position="1"/>
        <end position="46"/>
    </location>
</feature>
<proteinExistence type="predicted"/>
<dbReference type="Proteomes" id="UP000638648">
    <property type="component" value="Unassembled WGS sequence"/>
</dbReference>
<keyword evidence="3" id="KW-1185">Reference proteome</keyword>
<dbReference type="RefSeq" id="WP_192751845.1">
    <property type="nucleotide sequence ID" value="NZ_BAABJL010000040.1"/>
</dbReference>
<organism evidence="2 3">
    <name type="scientific">Actinopolymorpha pittospori</name>
    <dbReference type="NCBI Taxonomy" id="648752"/>
    <lineage>
        <taxon>Bacteria</taxon>
        <taxon>Bacillati</taxon>
        <taxon>Actinomycetota</taxon>
        <taxon>Actinomycetes</taxon>
        <taxon>Propionibacteriales</taxon>
        <taxon>Actinopolymorphaceae</taxon>
        <taxon>Actinopolymorpha</taxon>
    </lineage>
</organism>
<dbReference type="AlphaFoldDB" id="A0A927R9M0"/>
<evidence type="ECO:0000256" key="1">
    <source>
        <dbReference type="SAM" id="MobiDB-lite"/>
    </source>
</evidence>